<organism evidence="1 2">
    <name type="scientific">Actinoplanes aureus</name>
    <dbReference type="NCBI Taxonomy" id="2792083"/>
    <lineage>
        <taxon>Bacteria</taxon>
        <taxon>Bacillati</taxon>
        <taxon>Actinomycetota</taxon>
        <taxon>Actinomycetes</taxon>
        <taxon>Micromonosporales</taxon>
        <taxon>Micromonosporaceae</taxon>
        <taxon>Actinoplanes</taxon>
    </lineage>
</organism>
<reference evidence="1" key="1">
    <citation type="submission" date="2020-11" db="EMBL/GenBank/DDBJ databases">
        <title>Isolation and identification of active actinomycetes.</title>
        <authorList>
            <person name="Sun X."/>
        </authorList>
    </citation>
    <scope>NUCLEOTIDE SEQUENCE</scope>
    <source>
        <strain evidence="1">NEAU-A11</strain>
    </source>
</reference>
<evidence type="ECO:0000313" key="1">
    <source>
        <dbReference type="EMBL" id="MBG0567815.1"/>
    </source>
</evidence>
<keyword evidence="2" id="KW-1185">Reference proteome</keyword>
<dbReference type="RefSeq" id="WP_196419593.1">
    <property type="nucleotide sequence ID" value="NZ_JADQTO010000031.1"/>
</dbReference>
<proteinExistence type="predicted"/>
<dbReference type="Proteomes" id="UP000598146">
    <property type="component" value="Unassembled WGS sequence"/>
</dbReference>
<accession>A0A931CDB9</accession>
<dbReference type="EMBL" id="JADQTO010000031">
    <property type="protein sequence ID" value="MBG0567815.1"/>
    <property type="molecule type" value="Genomic_DNA"/>
</dbReference>
<name>A0A931CDB9_9ACTN</name>
<evidence type="ECO:0008006" key="3">
    <source>
        <dbReference type="Google" id="ProtNLM"/>
    </source>
</evidence>
<dbReference type="AlphaFoldDB" id="A0A931CDB9"/>
<protein>
    <recommendedName>
        <fullName evidence="3">CHAT domain-containing protein</fullName>
    </recommendedName>
</protein>
<sequence>MASETGSKDRASELRDALRHRRGPTRVRLLTELAQLLVQQHAQVVGSPAGAPLLDEAIACMEEAHTYTGGDERIVAQGAALLGWLLANRRFVYGGVRGDVDRAIQLLEQGVTGPRPAPGMRLIGLLTLGQLLLNRAIEPFRAGDAARLFAGGAKAQAEDADRAAHCFRLVLDAAGGPETRKPAETLLIVADAMRDMIAASPGDLDRMAKALATMQRFQDQMSAGPTVGPAPSTTREDHQSLGYPAMTVYAEPPATPDAAIPLTDIARHLEPGAELPDTTVIDELVAVAAARVESPYPTPGERLLFASAVFLRSLVDDGGWGEPSGATDHDIARQTLLNAVPGLADAPADAVVLAFRLAAALEPGPVSSPTWSRLVVPFAPVAAALRACGADALLYPFDGGALLFPASGTNPDFVPERELRMPRLIVASDWPSPNGAVSQVGSASQLVDLAARTRPAVNTDALFVVDPRGDGHDGSADHTRRLFYPHALCFGQATGGADARGTADEVRSHLRRSMLHLACGVTAGGGLELAGGTVLEPTDMLAPDGQPPGGGVVLLPPVAAPAALIDALLASHFAAVVCWRAAVPPAVAALAYHLLHHRLGHGDAPVTAVAAVRRWLADPAREELPGLPEKLLAVLRSSQGVDPASAAALVLRGV</sequence>
<gene>
    <name evidence="1" type="ORF">I4J89_40885</name>
</gene>
<evidence type="ECO:0000313" key="2">
    <source>
        <dbReference type="Proteomes" id="UP000598146"/>
    </source>
</evidence>
<comment type="caution">
    <text evidence="1">The sequence shown here is derived from an EMBL/GenBank/DDBJ whole genome shotgun (WGS) entry which is preliminary data.</text>
</comment>